<accession>A0AAV4AAV7</accession>
<reference evidence="2 3" key="1">
    <citation type="journal article" date="2021" name="Elife">
        <title>Chloroplast acquisition without the gene transfer in kleptoplastic sea slugs, Plakobranchus ocellatus.</title>
        <authorList>
            <person name="Maeda T."/>
            <person name="Takahashi S."/>
            <person name="Yoshida T."/>
            <person name="Shimamura S."/>
            <person name="Takaki Y."/>
            <person name="Nagai Y."/>
            <person name="Toyoda A."/>
            <person name="Suzuki Y."/>
            <person name="Arimoto A."/>
            <person name="Ishii H."/>
            <person name="Satoh N."/>
            <person name="Nishiyama T."/>
            <person name="Hasebe M."/>
            <person name="Maruyama T."/>
            <person name="Minagawa J."/>
            <person name="Obokata J."/>
            <person name="Shigenobu S."/>
        </authorList>
    </citation>
    <scope>NUCLEOTIDE SEQUENCE [LARGE SCALE GENOMIC DNA]</scope>
</reference>
<comment type="caution">
    <text evidence="2">The sequence shown here is derived from an EMBL/GenBank/DDBJ whole genome shotgun (WGS) entry which is preliminary data.</text>
</comment>
<evidence type="ECO:0000313" key="2">
    <source>
        <dbReference type="EMBL" id="GFO04520.1"/>
    </source>
</evidence>
<evidence type="ECO:0000313" key="3">
    <source>
        <dbReference type="Proteomes" id="UP000735302"/>
    </source>
</evidence>
<keyword evidence="1" id="KW-1133">Transmembrane helix</keyword>
<gene>
    <name evidence="2" type="ORF">PoB_003102500</name>
</gene>
<dbReference type="GO" id="GO:0050982">
    <property type="term" value="P:detection of mechanical stimulus"/>
    <property type="evidence" value="ECO:0007669"/>
    <property type="project" value="TreeGrafter"/>
</dbReference>
<protein>
    <submittedName>
        <fullName evidence="2">Polycystic kidney disease protein 1-like 2</fullName>
    </submittedName>
</protein>
<dbReference type="GO" id="GO:0005262">
    <property type="term" value="F:calcium channel activity"/>
    <property type="evidence" value="ECO:0007669"/>
    <property type="project" value="TreeGrafter"/>
</dbReference>
<proteinExistence type="predicted"/>
<dbReference type="AlphaFoldDB" id="A0AAV4AAV7"/>
<keyword evidence="3" id="KW-1185">Reference proteome</keyword>
<evidence type="ECO:0000256" key="1">
    <source>
        <dbReference type="SAM" id="Phobius"/>
    </source>
</evidence>
<dbReference type="PANTHER" id="PTHR10877">
    <property type="entry name" value="POLYCYSTIN FAMILY MEMBER"/>
    <property type="match status" value="1"/>
</dbReference>
<organism evidence="2 3">
    <name type="scientific">Plakobranchus ocellatus</name>
    <dbReference type="NCBI Taxonomy" id="259542"/>
    <lineage>
        <taxon>Eukaryota</taxon>
        <taxon>Metazoa</taxon>
        <taxon>Spiralia</taxon>
        <taxon>Lophotrochozoa</taxon>
        <taxon>Mollusca</taxon>
        <taxon>Gastropoda</taxon>
        <taxon>Heterobranchia</taxon>
        <taxon>Euthyneura</taxon>
        <taxon>Panpulmonata</taxon>
        <taxon>Sacoglossa</taxon>
        <taxon>Placobranchoidea</taxon>
        <taxon>Plakobranchidae</taxon>
        <taxon>Plakobranchus</taxon>
    </lineage>
</organism>
<sequence>MQEDLEETILEEGNVTYQLVIKDKQERREVKEETIETDTQQDKVIERQQKIKERQKQQCKEEINEKQQRVLKTYFMLPYWSIYVTWTLLCVFNTLLVYNIIMQGISLVREKSLNWLLTYFMAFLLNIILFMPLVVCVKAVIMILVIKKEQSIGEKSPLLDMAEGLKLFIKDKVSQKAVVGGKRKRLKIKQAYPVSLIDASKVLERLKVESKATEVSQIVSIF</sequence>
<feature type="transmembrane region" description="Helical" evidence="1">
    <location>
        <begin position="77"/>
        <end position="101"/>
    </location>
</feature>
<dbReference type="Proteomes" id="UP000735302">
    <property type="component" value="Unassembled WGS sequence"/>
</dbReference>
<name>A0AAV4AAV7_9GAST</name>
<dbReference type="PANTHER" id="PTHR10877:SF194">
    <property type="entry name" value="LOCATION OF VULVA DEFECTIVE 1"/>
    <property type="match status" value="1"/>
</dbReference>
<keyword evidence="1" id="KW-0812">Transmembrane</keyword>
<dbReference type="InterPro" id="IPR051223">
    <property type="entry name" value="Polycystin"/>
</dbReference>
<dbReference type="EMBL" id="BLXT01003739">
    <property type="protein sequence ID" value="GFO04520.1"/>
    <property type="molecule type" value="Genomic_DNA"/>
</dbReference>
<keyword evidence="1" id="KW-0472">Membrane</keyword>
<dbReference type="GO" id="GO:0016020">
    <property type="term" value="C:membrane"/>
    <property type="evidence" value="ECO:0007669"/>
    <property type="project" value="TreeGrafter"/>
</dbReference>
<feature type="transmembrane region" description="Helical" evidence="1">
    <location>
        <begin position="121"/>
        <end position="146"/>
    </location>
</feature>